<dbReference type="GO" id="GO:0005737">
    <property type="term" value="C:cytoplasm"/>
    <property type="evidence" value="ECO:0007669"/>
    <property type="project" value="TreeGrafter"/>
</dbReference>
<feature type="domain" description="Peptidase C14 caspase" evidence="3">
    <location>
        <begin position="10"/>
        <end position="259"/>
    </location>
</feature>
<dbReference type="GO" id="GO:0004197">
    <property type="term" value="F:cysteine-type endopeptidase activity"/>
    <property type="evidence" value="ECO:0007669"/>
    <property type="project" value="InterPro"/>
</dbReference>
<accession>A0AAD5YN81</accession>
<gene>
    <name evidence="4" type="ORF">NLI96_g1120</name>
</gene>
<organism evidence="4 5">
    <name type="scientific">Meripilus lineatus</name>
    <dbReference type="NCBI Taxonomy" id="2056292"/>
    <lineage>
        <taxon>Eukaryota</taxon>
        <taxon>Fungi</taxon>
        <taxon>Dikarya</taxon>
        <taxon>Basidiomycota</taxon>
        <taxon>Agaricomycotina</taxon>
        <taxon>Agaricomycetes</taxon>
        <taxon>Polyporales</taxon>
        <taxon>Meripilaceae</taxon>
        <taxon>Meripilus</taxon>
    </lineage>
</organism>
<feature type="region of interest" description="Disordered" evidence="2">
    <location>
        <begin position="146"/>
        <end position="182"/>
    </location>
</feature>
<feature type="compositionally biased region" description="Basic and acidic residues" evidence="2">
    <location>
        <begin position="154"/>
        <end position="165"/>
    </location>
</feature>
<evidence type="ECO:0000259" key="3">
    <source>
        <dbReference type="Pfam" id="PF00656"/>
    </source>
</evidence>
<dbReference type="Pfam" id="PF00656">
    <property type="entry name" value="Peptidase_C14"/>
    <property type="match status" value="1"/>
</dbReference>
<reference evidence="4" key="1">
    <citation type="submission" date="2022-07" db="EMBL/GenBank/DDBJ databases">
        <title>Genome Sequence of Physisporinus lineatus.</title>
        <authorList>
            <person name="Buettner E."/>
        </authorList>
    </citation>
    <scope>NUCLEOTIDE SEQUENCE</scope>
    <source>
        <strain evidence="4">VT162</strain>
    </source>
</reference>
<sequence>MDDSAEANKVPNRANIVFEMEKLVGNANRGDSLFLYYTGHGIQLKSKRHTEDDNLDEAIVPCDHHGAPVDETGRPLNPDKLKNDSERKKVGGVIRDNDLHTILIDRLPEGVKLTTSLTIIATPFGFRGPSNIMVFVGVDSFLVGPRDPNLENVDPSRGRSSKSSDSENPFGPNVPRYDSPERITGLACGPDTKCSEDPSEMKHQGGNVYCLSFSLDAQTAYQTNHGETMTSILLDILEKEYGKLTYKGVALKVGHEMYTKLIGLGKYWTKVQNNPKLKSKFRNYAIPFQTPQWGAMRPLNLNETFTLD</sequence>
<dbReference type="Gene3D" id="3.40.50.1460">
    <property type="match status" value="1"/>
</dbReference>
<comment type="caution">
    <text evidence="4">The sequence shown here is derived from an EMBL/GenBank/DDBJ whole genome shotgun (WGS) entry which is preliminary data.</text>
</comment>
<evidence type="ECO:0000256" key="1">
    <source>
        <dbReference type="ARBA" id="ARBA00009005"/>
    </source>
</evidence>
<proteinExistence type="inferred from homology"/>
<dbReference type="PANTHER" id="PTHR48104">
    <property type="entry name" value="METACASPASE-4"/>
    <property type="match status" value="1"/>
</dbReference>
<protein>
    <recommendedName>
        <fullName evidence="3">Peptidase C14 caspase domain-containing protein</fullName>
    </recommendedName>
</protein>
<evidence type="ECO:0000313" key="4">
    <source>
        <dbReference type="EMBL" id="KAJ3490840.1"/>
    </source>
</evidence>
<name>A0AAD5YN81_9APHY</name>
<dbReference type="PANTHER" id="PTHR48104:SF30">
    <property type="entry name" value="METACASPASE-1"/>
    <property type="match status" value="1"/>
</dbReference>
<evidence type="ECO:0000256" key="2">
    <source>
        <dbReference type="SAM" id="MobiDB-lite"/>
    </source>
</evidence>
<dbReference type="AlphaFoldDB" id="A0AAD5YN81"/>
<feature type="region of interest" description="Disordered" evidence="2">
    <location>
        <begin position="63"/>
        <end position="89"/>
    </location>
</feature>
<dbReference type="Proteomes" id="UP001212997">
    <property type="component" value="Unassembled WGS sequence"/>
</dbReference>
<dbReference type="InterPro" id="IPR011600">
    <property type="entry name" value="Pept_C14_caspase"/>
</dbReference>
<dbReference type="EMBL" id="JANAWD010000021">
    <property type="protein sequence ID" value="KAJ3490840.1"/>
    <property type="molecule type" value="Genomic_DNA"/>
</dbReference>
<dbReference type="GO" id="GO:0006508">
    <property type="term" value="P:proteolysis"/>
    <property type="evidence" value="ECO:0007669"/>
    <property type="project" value="InterPro"/>
</dbReference>
<dbReference type="InterPro" id="IPR050452">
    <property type="entry name" value="Metacaspase"/>
</dbReference>
<keyword evidence="5" id="KW-1185">Reference proteome</keyword>
<comment type="similarity">
    <text evidence="1">Belongs to the peptidase C14B family.</text>
</comment>
<evidence type="ECO:0000313" key="5">
    <source>
        <dbReference type="Proteomes" id="UP001212997"/>
    </source>
</evidence>